<keyword evidence="1" id="KW-0472">Membrane</keyword>
<protein>
    <submittedName>
        <fullName evidence="2">Uncharacterized protein</fullName>
    </submittedName>
</protein>
<keyword evidence="1" id="KW-1133">Transmembrane helix</keyword>
<keyword evidence="1" id="KW-0812">Transmembrane</keyword>
<proteinExistence type="predicted"/>
<dbReference type="EMBL" id="JARRAG010000002">
    <property type="protein sequence ID" value="MDG3006997.1"/>
    <property type="molecule type" value="Genomic_DNA"/>
</dbReference>
<accession>A0ABT6FHE1</accession>
<organism evidence="2 3">
    <name type="scientific">Paludisphaera mucosa</name>
    <dbReference type="NCBI Taxonomy" id="3030827"/>
    <lineage>
        <taxon>Bacteria</taxon>
        <taxon>Pseudomonadati</taxon>
        <taxon>Planctomycetota</taxon>
        <taxon>Planctomycetia</taxon>
        <taxon>Isosphaerales</taxon>
        <taxon>Isosphaeraceae</taxon>
        <taxon>Paludisphaera</taxon>
    </lineage>
</organism>
<dbReference type="RefSeq" id="WP_277863287.1">
    <property type="nucleotide sequence ID" value="NZ_JARRAG010000002.1"/>
</dbReference>
<evidence type="ECO:0000313" key="3">
    <source>
        <dbReference type="Proteomes" id="UP001216907"/>
    </source>
</evidence>
<evidence type="ECO:0000256" key="1">
    <source>
        <dbReference type="SAM" id="Phobius"/>
    </source>
</evidence>
<feature type="transmembrane region" description="Helical" evidence="1">
    <location>
        <begin position="37"/>
        <end position="58"/>
    </location>
</feature>
<name>A0ABT6FHE1_9BACT</name>
<evidence type="ECO:0000313" key="2">
    <source>
        <dbReference type="EMBL" id="MDG3006997.1"/>
    </source>
</evidence>
<reference evidence="2 3" key="1">
    <citation type="submission" date="2023-03" db="EMBL/GenBank/DDBJ databases">
        <title>Paludisphaera mucosa sp. nov. a novel planctomycete from northern fen.</title>
        <authorList>
            <person name="Ivanova A."/>
        </authorList>
    </citation>
    <scope>NUCLEOTIDE SEQUENCE [LARGE SCALE GENOMIC DNA]</scope>
    <source>
        <strain evidence="2 3">Pla2</strain>
    </source>
</reference>
<dbReference type="Proteomes" id="UP001216907">
    <property type="component" value="Unassembled WGS sequence"/>
</dbReference>
<feature type="transmembrane region" description="Helical" evidence="1">
    <location>
        <begin position="67"/>
        <end position="87"/>
    </location>
</feature>
<sequence>MTDRWLLYTIGLGFLGLVYGCGVAAAAFRLVGGGHGWVSAGFSAVGVLLVPAFGVALASPRGSRRPLLAWVATATLLTDLLLIFATWNEGVPYLVKVWSAAPSGVVLWAFLWIAWQLAAAGVLMLEVLAARRA</sequence>
<feature type="transmembrane region" description="Helical" evidence="1">
    <location>
        <begin position="7"/>
        <end position="31"/>
    </location>
</feature>
<dbReference type="PROSITE" id="PS51257">
    <property type="entry name" value="PROKAR_LIPOPROTEIN"/>
    <property type="match status" value="1"/>
</dbReference>
<comment type="caution">
    <text evidence="2">The sequence shown here is derived from an EMBL/GenBank/DDBJ whole genome shotgun (WGS) entry which is preliminary data.</text>
</comment>
<feature type="transmembrane region" description="Helical" evidence="1">
    <location>
        <begin position="107"/>
        <end position="129"/>
    </location>
</feature>
<keyword evidence="3" id="KW-1185">Reference proteome</keyword>
<gene>
    <name evidence="2" type="ORF">PZE19_24785</name>
</gene>